<feature type="signal peptide" evidence="2">
    <location>
        <begin position="1"/>
        <end position="24"/>
    </location>
</feature>
<evidence type="ECO:0000256" key="2">
    <source>
        <dbReference type="SAM" id="SignalP"/>
    </source>
</evidence>
<dbReference type="OrthoDB" id="192832at2759"/>
<dbReference type="EMBL" id="CAINUL010000015">
    <property type="protein sequence ID" value="CAD0113170.1"/>
    <property type="molecule type" value="Genomic_DNA"/>
</dbReference>
<feature type="non-terminal residue" evidence="4">
    <location>
        <position position="1"/>
    </location>
</feature>
<organism evidence="4 5">
    <name type="scientific">Aureobasidium uvarum</name>
    <dbReference type="NCBI Taxonomy" id="2773716"/>
    <lineage>
        <taxon>Eukaryota</taxon>
        <taxon>Fungi</taxon>
        <taxon>Dikarya</taxon>
        <taxon>Ascomycota</taxon>
        <taxon>Pezizomycotina</taxon>
        <taxon>Dothideomycetes</taxon>
        <taxon>Dothideomycetidae</taxon>
        <taxon>Dothideales</taxon>
        <taxon>Saccotheciaceae</taxon>
        <taxon>Aureobasidium</taxon>
    </lineage>
</organism>
<sequence length="1202" mass="121174">MPTMASQFGMGVLPFLSLVLPTVSQSIPGASLFKGGGIPGSGAYQLVDDYQPSVFFSKFNFYNSYDPTYGHVQYVNESVANTNGYATTLNDSVTISVDTTNKWPNGGPGRPAVRIISDNTYTHGLFVLDLSHMPYGCGTWPAFWLLGPDWPGNGEIDIIEGVHTSDSNTVSMHSSPNCTVAGSEQTGLFTNANCDSNANGNSGCGSMSNNTATPNNYGQGLSDNDGGVYITEWTSAYVRVWFFSRNGIPASITGGSPDVSEFGLPMANFQGSCDIDSHFANHSIIINTDFCGAWAGFAYSNFANCPLTADMNGYDSCVDFVGNNPQNFTQAYWEINSIKVYQLPVNVDPSSVPTSTAPLTSSSPVSISGSIINPGMGQSASSLPSSVPYTGPLSSVSSTVSSTATALATPLICFPYDGKTYTDYNGQNYTINCGYDLTGQNLNGNGQSVSSFEACIELCDSTAGCGGVTHVGGNGAGTCILKTGQGSLVYDGHTFVAVLASISSKASSTVSAAASSTTSLSSTPPKTATLRPTAQATTCPEANNNVYVDENVVDYNVYCSSDTDASTFNDTTIGSGRFTACFTICDVTPDCVGFTFEGASAGTCHFKNQFGNVLSAPSNFVVAFLSSGQNLTSNVSSVASTSSITVSTSVLPSLSASTSSVLASSVQSSTLGSSAPATSMTASSASRCDIDTDSIYTANIKLQLRLSIKQLNYFLSFIVRCISGGDISSPYRAASILDCLPSCDVTSGCIGVVYDTGTSSCQMKSTFTGTQVPGANFMIAARAGATDPGLSSSSSLVSSTSTPGASLSSASISSSATITITTLTGGGTYESPPVASATGGACSTPASGSVGTTTVFTTETVTACPTPGMCPQEGFGWGGTLFGSNFSSFSMAPQTISGGMGSIGNGGSGGSPTSTVIVTGSAPSNGASAVPVCPGSNGNIFTDSLGQVYEIGCGRLITDETISTSNVSSLTSCIDACDMYNIQNFNSPSGCLGVSFYRGLAAGNCELKTGSTNVTSPDADSARLLSRAVDPGNSTAGNGGTGGNGDYGSGSVVGTFTVSAPGGVTTVLGGGGSGTGNGGSGDGGSGNGNGAGTGPGTGPGSTVYAVSTAVSTIVSNGQTILSTYGVSTAVSVVYQPASTRTVTTTTVSISVSERTVVSTAPGQTVVSTASGGGGGQVITITAGGGNYITVTQVVTSYASPTS</sequence>
<dbReference type="InterPro" id="IPR050546">
    <property type="entry name" value="Glycosyl_Hydrlase_16"/>
</dbReference>
<protein>
    <recommendedName>
        <fullName evidence="3">GH16 domain-containing protein</fullName>
    </recommendedName>
</protein>
<dbReference type="AlphaFoldDB" id="A0A9N8KRS7"/>
<dbReference type="Proteomes" id="UP000745764">
    <property type="component" value="Unassembled WGS sequence"/>
</dbReference>
<keyword evidence="2" id="KW-0732">Signal</keyword>
<evidence type="ECO:0000313" key="4">
    <source>
        <dbReference type="EMBL" id="CAD0113170.1"/>
    </source>
</evidence>
<dbReference type="Pfam" id="PF14295">
    <property type="entry name" value="PAN_4"/>
    <property type="match status" value="3"/>
</dbReference>
<gene>
    <name evidence="4" type="ORF">AWRI4620_LOCUS7425</name>
</gene>
<evidence type="ECO:0000313" key="5">
    <source>
        <dbReference type="Proteomes" id="UP000745764"/>
    </source>
</evidence>
<feature type="compositionally biased region" description="Gly residues" evidence="1">
    <location>
        <begin position="1068"/>
        <end position="1096"/>
    </location>
</feature>
<dbReference type="GO" id="GO:0009251">
    <property type="term" value="P:glucan catabolic process"/>
    <property type="evidence" value="ECO:0007669"/>
    <property type="project" value="TreeGrafter"/>
</dbReference>
<evidence type="ECO:0000259" key="3">
    <source>
        <dbReference type="PROSITE" id="PS51762"/>
    </source>
</evidence>
<keyword evidence="5" id="KW-1185">Reference proteome</keyword>
<feature type="chain" id="PRO_5040205887" description="GH16 domain-containing protein" evidence="2">
    <location>
        <begin position="25"/>
        <end position="1202"/>
    </location>
</feature>
<dbReference type="Gene3D" id="3.50.4.10">
    <property type="entry name" value="Hepatocyte Growth Factor"/>
    <property type="match status" value="1"/>
</dbReference>
<dbReference type="PANTHER" id="PTHR10963">
    <property type="entry name" value="GLYCOSYL HYDROLASE-RELATED"/>
    <property type="match status" value="1"/>
</dbReference>
<dbReference type="InterPro" id="IPR003609">
    <property type="entry name" value="Pan_app"/>
</dbReference>
<comment type="caution">
    <text evidence="4">The sequence shown here is derived from an EMBL/GenBank/DDBJ whole genome shotgun (WGS) entry which is preliminary data.</text>
</comment>
<evidence type="ECO:0000256" key="1">
    <source>
        <dbReference type="SAM" id="MobiDB-lite"/>
    </source>
</evidence>
<dbReference type="Pfam" id="PF26113">
    <property type="entry name" value="GH16_XgeA"/>
    <property type="match status" value="1"/>
</dbReference>
<dbReference type="GO" id="GO:0004553">
    <property type="term" value="F:hydrolase activity, hydrolyzing O-glycosyl compounds"/>
    <property type="evidence" value="ECO:0007669"/>
    <property type="project" value="InterPro"/>
</dbReference>
<accession>A0A9N8KRS7</accession>
<dbReference type="Gene3D" id="2.60.120.200">
    <property type="match status" value="1"/>
</dbReference>
<dbReference type="CDD" id="cd02181">
    <property type="entry name" value="GH16_fungal_Lam16A_glucanase"/>
    <property type="match status" value="1"/>
</dbReference>
<proteinExistence type="predicted"/>
<feature type="domain" description="GH16" evidence="3">
    <location>
        <begin position="31"/>
        <end position="346"/>
    </location>
</feature>
<dbReference type="PANTHER" id="PTHR10963:SF24">
    <property type="entry name" value="GLYCOSIDASE C21B10.07-RELATED"/>
    <property type="match status" value="1"/>
</dbReference>
<reference evidence="4" key="1">
    <citation type="submission" date="2020-06" db="EMBL/GenBank/DDBJ databases">
        <authorList>
            <person name="Onetto C."/>
        </authorList>
    </citation>
    <scope>NUCLEOTIDE SEQUENCE</scope>
</reference>
<name>A0A9N8KRS7_9PEZI</name>
<dbReference type="PROSITE" id="PS51762">
    <property type="entry name" value="GH16_2"/>
    <property type="match status" value="1"/>
</dbReference>
<feature type="region of interest" description="Disordered" evidence="1">
    <location>
        <begin position="1067"/>
        <end position="1096"/>
    </location>
</feature>
<dbReference type="InterPro" id="IPR000757">
    <property type="entry name" value="Beta-glucanase-like"/>
</dbReference>
<dbReference type="InterPro" id="IPR013320">
    <property type="entry name" value="ConA-like_dom_sf"/>
</dbReference>
<dbReference type="SUPFAM" id="SSF49899">
    <property type="entry name" value="Concanavalin A-like lectins/glucanases"/>
    <property type="match status" value="1"/>
</dbReference>